<evidence type="ECO:0000256" key="3">
    <source>
        <dbReference type="ARBA" id="ARBA00023242"/>
    </source>
</evidence>
<dbReference type="InterPro" id="IPR006630">
    <property type="entry name" value="La_HTH"/>
</dbReference>
<dbReference type="Gene3D" id="1.10.10.10">
    <property type="entry name" value="Winged helix-like DNA-binding domain superfamily/Winged helix DNA-binding domain"/>
    <property type="match status" value="1"/>
</dbReference>
<dbReference type="InterPro" id="IPR000504">
    <property type="entry name" value="RRM_dom"/>
</dbReference>
<dbReference type="InterPro" id="IPR035979">
    <property type="entry name" value="RBD_domain_sf"/>
</dbReference>
<dbReference type="SUPFAM" id="SSF46785">
    <property type="entry name" value="Winged helix' DNA-binding domain"/>
    <property type="match status" value="1"/>
</dbReference>
<feature type="compositionally biased region" description="Low complexity" evidence="5">
    <location>
        <begin position="29"/>
        <end position="43"/>
    </location>
</feature>
<dbReference type="Gene3D" id="3.30.70.330">
    <property type="match status" value="1"/>
</dbReference>
<evidence type="ECO:0000256" key="1">
    <source>
        <dbReference type="ARBA" id="ARBA00004123"/>
    </source>
</evidence>
<evidence type="ECO:0000256" key="5">
    <source>
        <dbReference type="SAM" id="MobiDB-lite"/>
    </source>
</evidence>
<dbReference type="InterPro" id="IPR012677">
    <property type="entry name" value="Nucleotide-bd_a/b_plait_sf"/>
</dbReference>
<dbReference type="SMART" id="SM00360">
    <property type="entry name" value="RRM"/>
    <property type="match status" value="1"/>
</dbReference>
<comment type="caution">
    <text evidence="8">The sequence shown here is derived from an EMBL/GenBank/DDBJ whole genome shotgun (WGS) entry which is preliminary data.</text>
</comment>
<evidence type="ECO:0000259" key="6">
    <source>
        <dbReference type="PROSITE" id="PS50102"/>
    </source>
</evidence>
<dbReference type="InterPro" id="IPR045180">
    <property type="entry name" value="La_dom_prot"/>
</dbReference>
<feature type="region of interest" description="Disordered" evidence="5">
    <location>
        <begin position="59"/>
        <end position="95"/>
    </location>
</feature>
<evidence type="ECO:0000256" key="4">
    <source>
        <dbReference type="PROSITE-ProRule" id="PRU00332"/>
    </source>
</evidence>
<name>A0A445GRG0_GLYSO</name>
<dbReference type="GO" id="GO:0006396">
    <property type="term" value="P:RNA processing"/>
    <property type="evidence" value="ECO:0007669"/>
    <property type="project" value="InterPro"/>
</dbReference>
<dbReference type="InterPro" id="IPR036390">
    <property type="entry name" value="WH_DNA-bd_sf"/>
</dbReference>
<evidence type="ECO:0000256" key="2">
    <source>
        <dbReference type="ARBA" id="ARBA00022884"/>
    </source>
</evidence>
<evidence type="ECO:0000313" key="8">
    <source>
        <dbReference type="EMBL" id="RZB63841.1"/>
    </source>
</evidence>
<dbReference type="PRINTS" id="PR00302">
    <property type="entry name" value="LUPUSLA"/>
</dbReference>
<dbReference type="GO" id="GO:1990904">
    <property type="term" value="C:ribonucleoprotein complex"/>
    <property type="evidence" value="ECO:0007669"/>
    <property type="project" value="InterPro"/>
</dbReference>
<feature type="compositionally biased region" description="Basic residues" evidence="5">
    <location>
        <begin position="384"/>
        <end position="394"/>
    </location>
</feature>
<organism evidence="8 9">
    <name type="scientific">Glycine soja</name>
    <name type="common">Wild soybean</name>
    <dbReference type="NCBI Taxonomy" id="3848"/>
    <lineage>
        <taxon>Eukaryota</taxon>
        <taxon>Viridiplantae</taxon>
        <taxon>Streptophyta</taxon>
        <taxon>Embryophyta</taxon>
        <taxon>Tracheophyta</taxon>
        <taxon>Spermatophyta</taxon>
        <taxon>Magnoliopsida</taxon>
        <taxon>eudicotyledons</taxon>
        <taxon>Gunneridae</taxon>
        <taxon>Pentapetalae</taxon>
        <taxon>rosids</taxon>
        <taxon>fabids</taxon>
        <taxon>Fabales</taxon>
        <taxon>Fabaceae</taxon>
        <taxon>Papilionoideae</taxon>
        <taxon>50 kb inversion clade</taxon>
        <taxon>NPAAA clade</taxon>
        <taxon>indigoferoid/millettioid clade</taxon>
        <taxon>Phaseoleae</taxon>
        <taxon>Glycine</taxon>
        <taxon>Glycine subgen. Soja</taxon>
    </lineage>
</organism>
<dbReference type="PROSITE" id="PS50961">
    <property type="entry name" value="HTH_LA"/>
    <property type="match status" value="1"/>
</dbReference>
<reference evidence="8 9" key="1">
    <citation type="submission" date="2018-09" db="EMBL/GenBank/DDBJ databases">
        <title>A high-quality reference genome of wild soybean provides a powerful tool to mine soybean genomes.</title>
        <authorList>
            <person name="Xie M."/>
            <person name="Chung C.Y.L."/>
            <person name="Li M.-W."/>
            <person name="Wong F.-L."/>
            <person name="Chan T.-F."/>
            <person name="Lam H.-M."/>
        </authorList>
    </citation>
    <scope>NUCLEOTIDE SEQUENCE [LARGE SCALE GENOMIC DNA]</scope>
    <source>
        <strain evidence="9">cv. W05</strain>
        <tissue evidence="8">Hypocotyl of etiolated seedlings</tissue>
    </source>
</reference>
<dbReference type="Pfam" id="PF05383">
    <property type="entry name" value="La"/>
    <property type="match status" value="1"/>
</dbReference>
<dbReference type="Proteomes" id="UP000289340">
    <property type="component" value="Chromosome 15"/>
</dbReference>
<dbReference type="PANTHER" id="PTHR22792:SF159">
    <property type="entry name" value="LA-RELATED PROTEIN 1B-RELATED"/>
    <property type="match status" value="1"/>
</dbReference>
<keyword evidence="2 4" id="KW-0694">RNA-binding</keyword>
<dbReference type="AlphaFoldDB" id="A0A445GRG0"/>
<dbReference type="InterPro" id="IPR002344">
    <property type="entry name" value="Lupus_La"/>
</dbReference>
<dbReference type="PANTHER" id="PTHR22792">
    <property type="entry name" value="LUPUS LA PROTEIN-RELATED"/>
    <property type="match status" value="1"/>
</dbReference>
<gene>
    <name evidence="8" type="ORF">D0Y65_040427</name>
</gene>
<feature type="domain" description="RRM" evidence="6">
    <location>
        <begin position="231"/>
        <end position="323"/>
    </location>
</feature>
<evidence type="ECO:0000313" key="9">
    <source>
        <dbReference type="Proteomes" id="UP000289340"/>
    </source>
</evidence>
<dbReference type="InterPro" id="IPR036388">
    <property type="entry name" value="WH-like_DNA-bd_sf"/>
</dbReference>
<comment type="subcellular location">
    <subcellularLocation>
        <location evidence="1">Nucleus</location>
    </subcellularLocation>
</comment>
<feature type="region of interest" description="Disordered" evidence="5">
    <location>
        <begin position="327"/>
        <end position="441"/>
    </location>
</feature>
<accession>A0A445GRG0</accession>
<dbReference type="Pfam" id="PF00076">
    <property type="entry name" value="RRM_1"/>
    <property type="match status" value="1"/>
</dbReference>
<dbReference type="CDD" id="cd08033">
    <property type="entry name" value="LARP_6"/>
    <property type="match status" value="1"/>
</dbReference>
<evidence type="ECO:0000259" key="7">
    <source>
        <dbReference type="PROSITE" id="PS50961"/>
    </source>
</evidence>
<keyword evidence="3" id="KW-0539">Nucleus</keyword>
<dbReference type="SUPFAM" id="SSF54928">
    <property type="entry name" value="RNA-binding domain, RBD"/>
    <property type="match status" value="1"/>
</dbReference>
<protein>
    <submittedName>
        <fullName evidence="8">La-related protein 6A isoform B</fullName>
    </submittedName>
</protein>
<feature type="region of interest" description="Disordered" evidence="5">
    <location>
        <begin position="1"/>
        <end position="47"/>
    </location>
</feature>
<dbReference type="GO" id="GO:0003729">
    <property type="term" value="F:mRNA binding"/>
    <property type="evidence" value="ECO:0007669"/>
    <property type="project" value="TreeGrafter"/>
</dbReference>
<sequence>MEGGEQVLPSATTVAAAGYPNVSPPPLADPVGASDLAAAASDDVVAEPEIHALISDEEHDHDHDHDHDHEHEHEHDHDLEHDHEHEHDHHEDRDDHAAVAAVSLEDLKLKIIKQATPLLPFNYSQFNNCFVPAEFAFCDADLWNWRVEYYFSDENLPTDKYLLGFVKRNKEGFVPVSVIASFRKIKKLTRDHAFIVAALKESSLLVVSGDGKRVKRLNPLRFNESRDHKLYTVLVENLPEDHSRKNIQQIFHEAGNIKRITIHDPHSTSESTRHIKQEMLISNKLHALVEYETIEAAEKAVAMLNNEQDWRNGMRVKLLKGMGTYGHKKQAWKGSHSEKNSSRHVSEQTGDEENHGSNEHREDAHEEEDGDHLSKDKGGQRYRNQGRSRKHKYRAGNGMGHGSTPSTHAAEASKPPPGPRMPDGTRGFAIGRGRFPVPASN</sequence>
<dbReference type="EMBL" id="QZWG01000015">
    <property type="protein sequence ID" value="RZB63841.1"/>
    <property type="molecule type" value="Genomic_DNA"/>
</dbReference>
<proteinExistence type="predicted"/>
<dbReference type="InterPro" id="IPR034878">
    <property type="entry name" value="La-rel_plant_RRM"/>
</dbReference>
<dbReference type="PROSITE" id="PS50102">
    <property type="entry name" value="RRM"/>
    <property type="match status" value="1"/>
</dbReference>
<keyword evidence="9" id="KW-1185">Reference proteome</keyword>
<feature type="compositionally biased region" description="Basic and acidic residues" evidence="5">
    <location>
        <begin position="335"/>
        <end position="364"/>
    </location>
</feature>
<dbReference type="GO" id="GO:0005634">
    <property type="term" value="C:nucleus"/>
    <property type="evidence" value="ECO:0007669"/>
    <property type="project" value="UniProtKB-SubCell"/>
</dbReference>
<dbReference type="SMART" id="SM00715">
    <property type="entry name" value="LA"/>
    <property type="match status" value="1"/>
</dbReference>
<feature type="domain" description="HTH La-type RNA-binding" evidence="7">
    <location>
        <begin position="133"/>
        <end position="224"/>
    </location>
</feature>
<dbReference type="CDD" id="cd12288">
    <property type="entry name" value="RRM_La_like_plant"/>
    <property type="match status" value="1"/>
</dbReference>